<comment type="caution">
    <text evidence="1">The sequence shown here is derived from an EMBL/GenBank/DDBJ whole genome shotgun (WGS) entry which is preliminary data.</text>
</comment>
<evidence type="ECO:0000313" key="2">
    <source>
        <dbReference type="Proteomes" id="UP000012159"/>
    </source>
</evidence>
<sequence>MLPPSEKLDRFVVSVLLFRITYRIENRGSRGQDFLRDCHIFEQKRIGQLKL</sequence>
<dbReference type="Proteomes" id="UP000012159">
    <property type="component" value="Unassembled WGS sequence"/>
</dbReference>
<protein>
    <submittedName>
        <fullName evidence="1">Uncharacterized protein</fullName>
    </submittedName>
</protein>
<dbReference type="EMBL" id="AKWF02000104">
    <property type="protein sequence ID" value="EMO61204.1"/>
    <property type="molecule type" value="Genomic_DNA"/>
</dbReference>
<name>M6W7J1_LEPBO</name>
<gene>
    <name evidence="1" type="ORF">LEP1GSC133_0686</name>
</gene>
<accession>M6W7J1</accession>
<evidence type="ECO:0000313" key="1">
    <source>
        <dbReference type="EMBL" id="EMO61204.1"/>
    </source>
</evidence>
<dbReference type="AlphaFoldDB" id="M6W7J1"/>
<organism evidence="1 2">
    <name type="scientific">Leptospira borgpetersenii serovar Pomona str. 200901868</name>
    <dbReference type="NCBI Taxonomy" id="1192866"/>
    <lineage>
        <taxon>Bacteria</taxon>
        <taxon>Pseudomonadati</taxon>
        <taxon>Spirochaetota</taxon>
        <taxon>Spirochaetia</taxon>
        <taxon>Leptospirales</taxon>
        <taxon>Leptospiraceae</taxon>
        <taxon>Leptospira</taxon>
    </lineage>
</organism>
<proteinExistence type="predicted"/>
<reference evidence="1 2" key="1">
    <citation type="submission" date="2013-01" db="EMBL/GenBank/DDBJ databases">
        <authorList>
            <person name="Harkins D.M."/>
            <person name="Durkin A.S."/>
            <person name="Brinkac L.M."/>
            <person name="Haft D.H."/>
            <person name="Selengut J.D."/>
            <person name="Sanka R."/>
            <person name="DePew J."/>
            <person name="Purushe J."/>
            <person name="Picardeau M."/>
            <person name="Werts C."/>
            <person name="Goarant C."/>
            <person name="Vinetz J.M."/>
            <person name="Sutton G.G."/>
            <person name="Nierman W.C."/>
            <person name="Fouts D.E."/>
        </authorList>
    </citation>
    <scope>NUCLEOTIDE SEQUENCE [LARGE SCALE GENOMIC DNA]</scope>
    <source>
        <strain evidence="1 2">200901868</strain>
    </source>
</reference>